<gene>
    <name evidence="4" type="ORF">CC77DRAFT_935303</name>
</gene>
<name>A0A177DLH0_ALTAL</name>
<dbReference type="VEuPathDB" id="FungiDB:CC77DRAFT_935303"/>
<evidence type="ECO:0000259" key="3">
    <source>
        <dbReference type="Pfam" id="PF05368"/>
    </source>
</evidence>
<evidence type="ECO:0000313" key="5">
    <source>
        <dbReference type="Proteomes" id="UP000077248"/>
    </source>
</evidence>
<dbReference type="PANTHER" id="PTHR47706:SF6">
    <property type="entry name" value="NMRA-LIKE FAMILY PROTEIN (AFU_ORTHOLOGUE AFUA_6G00280)"/>
    <property type="match status" value="1"/>
</dbReference>
<dbReference type="OMA" id="ISCTGFA"/>
<feature type="domain" description="NmrA-like" evidence="3">
    <location>
        <begin position="7"/>
        <end position="267"/>
    </location>
</feature>
<dbReference type="SUPFAM" id="SSF51735">
    <property type="entry name" value="NAD(P)-binding Rossmann-fold domains"/>
    <property type="match status" value="1"/>
</dbReference>
<evidence type="ECO:0000256" key="1">
    <source>
        <dbReference type="ARBA" id="ARBA00022857"/>
    </source>
</evidence>
<accession>A0A177DLH0</accession>
<organism evidence="4 5">
    <name type="scientific">Alternaria alternata</name>
    <name type="common">Alternaria rot fungus</name>
    <name type="synonym">Torula alternata</name>
    <dbReference type="NCBI Taxonomy" id="5599"/>
    <lineage>
        <taxon>Eukaryota</taxon>
        <taxon>Fungi</taxon>
        <taxon>Dikarya</taxon>
        <taxon>Ascomycota</taxon>
        <taxon>Pezizomycotina</taxon>
        <taxon>Dothideomycetes</taxon>
        <taxon>Pleosporomycetidae</taxon>
        <taxon>Pleosporales</taxon>
        <taxon>Pleosporineae</taxon>
        <taxon>Pleosporaceae</taxon>
        <taxon>Alternaria</taxon>
        <taxon>Alternaria sect. Alternaria</taxon>
        <taxon>Alternaria alternata complex</taxon>
    </lineage>
</organism>
<dbReference type="KEGG" id="aalt:CC77DRAFT_935303"/>
<protein>
    <submittedName>
        <fullName evidence="4">NAD(P)-binding protein</fullName>
    </submittedName>
</protein>
<dbReference type="Proteomes" id="UP000077248">
    <property type="component" value="Unassembled WGS sequence"/>
</dbReference>
<dbReference type="RefSeq" id="XP_018386006.1">
    <property type="nucleotide sequence ID" value="XM_018534433.1"/>
</dbReference>
<reference evidence="4 5" key="1">
    <citation type="submission" date="2016-05" db="EMBL/GenBank/DDBJ databases">
        <title>Comparative analysis of secretome profiles of manganese(II)-oxidizing ascomycete fungi.</title>
        <authorList>
            <consortium name="DOE Joint Genome Institute"/>
            <person name="Zeiner C.A."/>
            <person name="Purvine S.O."/>
            <person name="Zink E.M."/>
            <person name="Wu S."/>
            <person name="Pasa-Tolic L."/>
            <person name="Chaput D.L."/>
            <person name="Haridas S."/>
            <person name="Grigoriev I.V."/>
            <person name="Santelli C.M."/>
            <person name="Hansel C.M."/>
        </authorList>
    </citation>
    <scope>NUCLEOTIDE SEQUENCE [LARGE SCALE GENOMIC DNA]</scope>
    <source>
        <strain evidence="4 5">SRC1lrK2f</strain>
    </source>
</reference>
<dbReference type="GeneID" id="29120027"/>
<dbReference type="GO" id="GO:0016491">
    <property type="term" value="F:oxidoreductase activity"/>
    <property type="evidence" value="ECO:0007669"/>
    <property type="project" value="UniProtKB-KW"/>
</dbReference>
<evidence type="ECO:0000256" key="2">
    <source>
        <dbReference type="ARBA" id="ARBA00023002"/>
    </source>
</evidence>
<dbReference type="InterPro" id="IPR008030">
    <property type="entry name" value="NmrA-like"/>
</dbReference>
<proteinExistence type="predicted"/>
<dbReference type="InterPro" id="IPR051609">
    <property type="entry name" value="NmrA/Isoflavone_reductase-like"/>
</dbReference>
<dbReference type="EMBL" id="KV441478">
    <property type="protein sequence ID" value="OAG20585.1"/>
    <property type="molecule type" value="Genomic_DNA"/>
</dbReference>
<keyword evidence="2" id="KW-0560">Oxidoreductase</keyword>
<keyword evidence="5" id="KW-1185">Reference proteome</keyword>
<dbReference type="Pfam" id="PF05368">
    <property type="entry name" value="NmrA"/>
    <property type="match status" value="1"/>
</dbReference>
<keyword evidence="1" id="KW-0521">NADP</keyword>
<sequence>MSPSTTSILLLGAGELGKAFLPHLTKLPNTHITIGVRSPAKYSNLILSPNLSLTTIDLASSPSKDLADTFSNYDILISCTGFGADPSSVLKLANEALLAGQIRHVRGNSKLWFFPWQWGVDYDVTGDGDGLMPLFGAQRDVRTLLREKAQESNVCWTVVSTGIFMSFLFEPFWGMVDRSQEGGKGTEGEVVVRCLRDWTHRVTVTDVHDIGRVLARILAPDSTVEATNRVVYVGGDTVSYAQLADVIERVSGKQVKREMWSMEYLKSELAADPDDGIKKYRLVFARDGVWWDMDKTVNMALGMEMMNVETYARGLFSG</sequence>
<dbReference type="AlphaFoldDB" id="A0A177DLH0"/>
<dbReference type="PANTHER" id="PTHR47706">
    <property type="entry name" value="NMRA-LIKE FAMILY PROTEIN"/>
    <property type="match status" value="1"/>
</dbReference>
<dbReference type="InterPro" id="IPR036291">
    <property type="entry name" value="NAD(P)-bd_dom_sf"/>
</dbReference>
<evidence type="ECO:0000313" key="4">
    <source>
        <dbReference type="EMBL" id="OAG20585.1"/>
    </source>
</evidence>
<dbReference type="Gene3D" id="3.40.50.720">
    <property type="entry name" value="NAD(P)-binding Rossmann-like Domain"/>
    <property type="match status" value="1"/>
</dbReference>